<comment type="caution">
    <text evidence="2">The sequence shown here is derived from an EMBL/GenBank/DDBJ whole genome shotgun (WGS) entry which is preliminary data.</text>
</comment>
<gene>
    <name evidence="2" type="ORF">RZ78_05760</name>
</gene>
<feature type="transmembrane region" description="Helical" evidence="1">
    <location>
        <begin position="104"/>
        <end position="125"/>
    </location>
</feature>
<evidence type="ECO:0000313" key="3">
    <source>
        <dbReference type="Proteomes" id="UP000050269"/>
    </source>
</evidence>
<protein>
    <submittedName>
        <fullName evidence="2">Uncharacterized protein</fullName>
    </submittedName>
</protein>
<dbReference type="RefSeq" id="WP_054607880.1">
    <property type="nucleotide sequence ID" value="NZ_JXDF01000009.1"/>
</dbReference>
<dbReference type="AlphaFoldDB" id="A0A0P7M3G5"/>
<organism evidence="2 3">
    <name type="scientific">Apilactobacillus kunkeei</name>
    <dbReference type="NCBI Taxonomy" id="148814"/>
    <lineage>
        <taxon>Bacteria</taxon>
        <taxon>Bacillati</taxon>
        <taxon>Bacillota</taxon>
        <taxon>Bacilli</taxon>
        <taxon>Lactobacillales</taxon>
        <taxon>Lactobacillaceae</taxon>
        <taxon>Apilactobacillus</taxon>
    </lineage>
</organism>
<keyword evidence="1" id="KW-0472">Membrane</keyword>
<evidence type="ECO:0000256" key="1">
    <source>
        <dbReference type="SAM" id="Phobius"/>
    </source>
</evidence>
<reference evidence="2 3" key="1">
    <citation type="journal article" date="2015" name="Genome Biol. Evol.">
        <title>Functionally Structured Genomes in Lactobacillus kunkeei Colonizing the Honey Crop and Food Products of Honeybees and Stingless Bees.</title>
        <authorList>
            <person name="Tamarit D."/>
            <person name="Ellegaard K.M."/>
            <person name="Wikander J."/>
            <person name="Olofsson T."/>
            <person name="Vasquez A."/>
            <person name="Andersson S.G."/>
        </authorList>
    </citation>
    <scope>NUCLEOTIDE SEQUENCE [LARGE SCALE GENOMIC DNA]</scope>
    <source>
        <strain evidence="2 3">LMbo</strain>
    </source>
</reference>
<name>A0A0P7M3G5_9LACO</name>
<proteinExistence type="predicted"/>
<dbReference type="Proteomes" id="UP000050269">
    <property type="component" value="Unassembled WGS sequence"/>
</dbReference>
<feature type="transmembrane region" description="Helical" evidence="1">
    <location>
        <begin position="76"/>
        <end position="98"/>
    </location>
</feature>
<keyword evidence="1" id="KW-1133">Transmembrane helix</keyword>
<sequence>MNNQAFKKSILIYGGVILVLFTFFNTYIFPILLDERISFNLASLYHGLLPIVMFFLYYTIASLFTNKIVTIIVYTFYLLSASTHLASTILGVLAGLYWSASLNLLVGLLYIWLAFEFTMVVNNIINHIDRNNYFQSWLSGISKFFFTNKPLIIGIIIFYVINILTNNP</sequence>
<feature type="transmembrane region" description="Helical" evidence="1">
    <location>
        <begin position="146"/>
        <end position="165"/>
    </location>
</feature>
<feature type="transmembrane region" description="Helical" evidence="1">
    <location>
        <begin position="44"/>
        <end position="64"/>
    </location>
</feature>
<dbReference type="PATRIC" id="fig|148814.13.peg.258"/>
<accession>A0A0P7M3G5</accession>
<evidence type="ECO:0000313" key="2">
    <source>
        <dbReference type="EMBL" id="KPN83866.1"/>
    </source>
</evidence>
<feature type="transmembrane region" description="Helical" evidence="1">
    <location>
        <begin position="12"/>
        <end position="32"/>
    </location>
</feature>
<dbReference type="EMBL" id="JXDF01000009">
    <property type="protein sequence ID" value="KPN83866.1"/>
    <property type="molecule type" value="Genomic_DNA"/>
</dbReference>
<keyword evidence="1" id="KW-0812">Transmembrane</keyword>